<comment type="caution">
    <text evidence="2">The sequence shown here is derived from an EMBL/GenBank/DDBJ whole genome shotgun (WGS) entry which is preliminary data.</text>
</comment>
<accession>A0A3N4G1R8</accession>
<gene>
    <name evidence="2" type="ORF">EF294_20150</name>
</gene>
<keyword evidence="3" id="KW-1185">Reference proteome</keyword>
<organism evidence="2 3">
    <name type="scientific">Gordonia oryzae</name>
    <dbReference type="NCBI Taxonomy" id="2487349"/>
    <lineage>
        <taxon>Bacteria</taxon>
        <taxon>Bacillati</taxon>
        <taxon>Actinomycetota</taxon>
        <taxon>Actinomycetes</taxon>
        <taxon>Mycobacteriales</taxon>
        <taxon>Gordoniaceae</taxon>
        <taxon>Gordonia</taxon>
    </lineage>
</organism>
<protein>
    <recommendedName>
        <fullName evidence="4">Secreted protein</fullName>
    </recommendedName>
</protein>
<name>A0A3N4G1R8_9ACTN</name>
<evidence type="ECO:0000256" key="1">
    <source>
        <dbReference type="SAM" id="SignalP"/>
    </source>
</evidence>
<dbReference type="AlphaFoldDB" id="A0A3N4G1R8"/>
<reference evidence="2 3" key="1">
    <citation type="submission" date="2018-11" db="EMBL/GenBank/DDBJ databases">
        <title>Draft genome sequence of Gordonia sp. RS15-1S isolated from rice stems.</title>
        <authorList>
            <person name="Muangham S."/>
        </authorList>
    </citation>
    <scope>NUCLEOTIDE SEQUENCE [LARGE SCALE GENOMIC DNA]</scope>
    <source>
        <strain evidence="2 3">RS15-1S</strain>
    </source>
</reference>
<evidence type="ECO:0000313" key="2">
    <source>
        <dbReference type="EMBL" id="RPA56899.1"/>
    </source>
</evidence>
<keyword evidence="1" id="KW-0732">Signal</keyword>
<evidence type="ECO:0008006" key="4">
    <source>
        <dbReference type="Google" id="ProtNLM"/>
    </source>
</evidence>
<dbReference type="EMBL" id="RKMH01000021">
    <property type="protein sequence ID" value="RPA56899.1"/>
    <property type="molecule type" value="Genomic_DNA"/>
</dbReference>
<sequence length="166" mass="17360">MKKTMKRAVAATAVAAGIAGGTLAAAGEAQAAGPGDLAMLGGVSCEFKRWGPNWDSGPLWQMTRWMGVKNVGGSTMTNVNVTEIGGATKQVRIAGQPAGLLKPGQFYRYVETKWAGCWPSSISGYTIGAQVENLANNFGFWANVRQIPAPQNAPGPQNLLPAIQQG</sequence>
<dbReference type="Proteomes" id="UP000267536">
    <property type="component" value="Unassembled WGS sequence"/>
</dbReference>
<dbReference type="OrthoDB" id="4480167at2"/>
<proteinExistence type="predicted"/>
<dbReference type="RefSeq" id="WP_123932760.1">
    <property type="nucleotide sequence ID" value="NZ_JBPSDP010000014.1"/>
</dbReference>
<evidence type="ECO:0000313" key="3">
    <source>
        <dbReference type="Proteomes" id="UP000267536"/>
    </source>
</evidence>
<feature type="signal peptide" evidence="1">
    <location>
        <begin position="1"/>
        <end position="31"/>
    </location>
</feature>
<feature type="chain" id="PRO_5017930655" description="Secreted protein" evidence="1">
    <location>
        <begin position="32"/>
        <end position="166"/>
    </location>
</feature>